<dbReference type="PANTHER" id="PTHR28607">
    <property type="entry name" value="EXPRESSED PROTEIN"/>
    <property type="match status" value="1"/>
</dbReference>
<evidence type="ECO:0000313" key="10">
    <source>
        <dbReference type="EMBL" id="PAA47981.1"/>
    </source>
</evidence>
<keyword evidence="4" id="KW-0732">Signal</keyword>
<evidence type="ECO:0000256" key="3">
    <source>
        <dbReference type="ARBA" id="ARBA00022692"/>
    </source>
</evidence>
<keyword evidence="12" id="KW-1185">Reference proteome</keyword>
<protein>
    <submittedName>
        <fullName evidence="11">Uncharacterized protein</fullName>
    </submittedName>
</protein>
<dbReference type="Proteomes" id="UP000215902">
    <property type="component" value="Unassembled WGS sequence"/>
</dbReference>
<evidence type="ECO:0000313" key="11">
    <source>
        <dbReference type="EMBL" id="PAA88225.1"/>
    </source>
</evidence>
<comment type="subcellular location">
    <subcellularLocation>
        <location evidence="1">Membrane</location>
        <topology evidence="1">Single-pass type I membrane protein</topology>
    </subcellularLocation>
</comment>
<dbReference type="Pfam" id="PF06679">
    <property type="entry name" value="DUF1180"/>
    <property type="match status" value="1"/>
</dbReference>
<comment type="similarity">
    <text evidence="2">Belongs to the FAM174 family.</text>
</comment>
<comment type="caution">
    <text evidence="11">The sequence shown here is derived from an EMBL/GenBank/DDBJ whole genome shotgun (WGS) entry which is preliminary data.</text>
</comment>
<evidence type="ECO:0000313" key="12">
    <source>
        <dbReference type="Proteomes" id="UP000215902"/>
    </source>
</evidence>
<accession>A0A267GQC0</accession>
<evidence type="ECO:0000256" key="4">
    <source>
        <dbReference type="ARBA" id="ARBA00022729"/>
    </source>
</evidence>
<gene>
    <name evidence="11" type="ORF">BOX15_Mlig008479g1</name>
    <name evidence="10" type="ORF">BOX15_Mlig023804g1</name>
</gene>
<evidence type="ECO:0000256" key="5">
    <source>
        <dbReference type="ARBA" id="ARBA00022989"/>
    </source>
</evidence>
<keyword evidence="6 9" id="KW-0472">Membrane</keyword>
<keyword evidence="7" id="KW-0325">Glycoprotein</keyword>
<feature type="region of interest" description="Disordered" evidence="8">
    <location>
        <begin position="127"/>
        <end position="159"/>
    </location>
</feature>
<evidence type="ECO:0000256" key="6">
    <source>
        <dbReference type="ARBA" id="ARBA00023136"/>
    </source>
</evidence>
<dbReference type="EMBL" id="NIVC01004273">
    <property type="protein sequence ID" value="PAA47981.1"/>
    <property type="molecule type" value="Genomic_DNA"/>
</dbReference>
<dbReference type="PANTHER" id="PTHR28607:SF4">
    <property type="entry name" value="TRANSMEMBRANE PROTEIN"/>
    <property type="match status" value="1"/>
</dbReference>
<keyword evidence="5 9" id="KW-1133">Transmembrane helix</keyword>
<feature type="transmembrane region" description="Helical" evidence="9">
    <location>
        <begin position="81"/>
        <end position="104"/>
    </location>
</feature>
<feature type="compositionally biased region" description="Acidic residues" evidence="8">
    <location>
        <begin position="131"/>
        <end position="141"/>
    </location>
</feature>
<keyword evidence="3 9" id="KW-0812">Transmembrane</keyword>
<evidence type="ECO:0000256" key="2">
    <source>
        <dbReference type="ARBA" id="ARBA00006986"/>
    </source>
</evidence>
<evidence type="ECO:0000256" key="9">
    <source>
        <dbReference type="SAM" id="Phobius"/>
    </source>
</evidence>
<dbReference type="EMBL" id="NIVC01000199">
    <property type="protein sequence ID" value="PAA88225.1"/>
    <property type="molecule type" value="Genomic_DNA"/>
</dbReference>
<proteinExistence type="inferred from homology"/>
<evidence type="ECO:0000256" key="8">
    <source>
        <dbReference type="SAM" id="MobiDB-lite"/>
    </source>
</evidence>
<dbReference type="AlphaFoldDB" id="A0A267GQC0"/>
<evidence type="ECO:0000256" key="7">
    <source>
        <dbReference type="ARBA" id="ARBA00023180"/>
    </source>
</evidence>
<reference evidence="11 12" key="1">
    <citation type="submission" date="2017-06" db="EMBL/GenBank/DDBJ databases">
        <title>A platform for efficient transgenesis in Macrostomum lignano, a flatworm model organism for stem cell research.</title>
        <authorList>
            <person name="Berezikov E."/>
        </authorList>
    </citation>
    <scope>NUCLEOTIDE SEQUENCE [LARGE SCALE GENOMIC DNA]</scope>
    <source>
        <strain evidence="11">DV1</strain>
        <tissue evidence="11">Whole organism</tissue>
    </source>
</reference>
<name>A0A267GQC0_9PLAT</name>
<evidence type="ECO:0000256" key="1">
    <source>
        <dbReference type="ARBA" id="ARBA00004479"/>
    </source>
</evidence>
<dbReference type="InterPro" id="IPR009565">
    <property type="entry name" value="FAM174-like"/>
</dbReference>
<organism evidence="11 12">
    <name type="scientific">Macrostomum lignano</name>
    <dbReference type="NCBI Taxonomy" id="282301"/>
    <lineage>
        <taxon>Eukaryota</taxon>
        <taxon>Metazoa</taxon>
        <taxon>Spiralia</taxon>
        <taxon>Lophotrochozoa</taxon>
        <taxon>Platyhelminthes</taxon>
        <taxon>Rhabditophora</taxon>
        <taxon>Macrostomorpha</taxon>
        <taxon>Macrostomida</taxon>
        <taxon>Macrostomidae</taxon>
        <taxon>Macrostomum</taxon>
    </lineage>
</organism>
<sequence length="159" mass="17410">MLVSNSESEMLLDNATQYVTNPNPIPIFTTSQVHNTTNSSSHCPNGSTLINSTCNAGKSKPFLANATTQILNFVSSNKKTLLNSAIVLCVLTSIVVIFFIIKAIRLKRAARRSKRYGLVDADKLEMQRLGDEDDDDDEDITVFDVNGSQQARDRGSAGR</sequence>
<dbReference type="GO" id="GO:0016020">
    <property type="term" value="C:membrane"/>
    <property type="evidence" value="ECO:0007669"/>
    <property type="project" value="UniProtKB-SubCell"/>
</dbReference>